<feature type="domain" description="Lipid/polyisoprenoid-binding YceI-like" evidence="1">
    <location>
        <begin position="18"/>
        <end position="172"/>
    </location>
</feature>
<protein>
    <submittedName>
        <fullName evidence="2">YceI family protein</fullName>
    </submittedName>
</protein>
<gene>
    <name evidence="2" type="ORF">FDK22_04740</name>
</gene>
<reference evidence="2 3" key="1">
    <citation type="submission" date="2019-05" db="EMBL/GenBank/DDBJ databases">
        <title>Arcobacter sp. nov., isolated from sea sediment.</title>
        <authorList>
            <person name="Kim W."/>
        </authorList>
    </citation>
    <scope>NUCLEOTIDE SEQUENCE [LARGE SCALE GENOMIC DNA]</scope>
    <source>
        <strain evidence="2 3">CAU 1517</strain>
    </source>
</reference>
<organism evidence="2 3">
    <name type="scientific">Arcobacter arenosus</name>
    <dbReference type="NCBI Taxonomy" id="2576037"/>
    <lineage>
        <taxon>Bacteria</taxon>
        <taxon>Pseudomonadati</taxon>
        <taxon>Campylobacterota</taxon>
        <taxon>Epsilonproteobacteria</taxon>
        <taxon>Campylobacterales</taxon>
        <taxon>Arcobacteraceae</taxon>
        <taxon>Arcobacter</taxon>
    </lineage>
</organism>
<dbReference type="PANTHER" id="PTHR34406">
    <property type="entry name" value="PROTEIN YCEI"/>
    <property type="match status" value="1"/>
</dbReference>
<comment type="caution">
    <text evidence="2">The sequence shown here is derived from an EMBL/GenBank/DDBJ whole genome shotgun (WGS) entry which is preliminary data.</text>
</comment>
<sequence length="174" mass="20126">MYKLVLILFVSLLVNANELYLKNGQIKAHTEVFGDSTIDPQTKKIDVRLSKKQDIESIKGIFEIETLSLVSDNKDRDQHMYEVLNVKLSPKISFEISSINKNEEKYEIKGLLKMNNIYKQIDSLANITQNNNDISINGDFSINLTDFLLEPPTMFFLTVRDQIDITYNFNLKEK</sequence>
<dbReference type="SMART" id="SM00867">
    <property type="entry name" value="YceI"/>
    <property type="match status" value="1"/>
</dbReference>
<keyword evidence="3" id="KW-1185">Reference proteome</keyword>
<dbReference type="Proteomes" id="UP000308901">
    <property type="component" value="Unassembled WGS sequence"/>
</dbReference>
<dbReference type="Gene3D" id="2.40.128.110">
    <property type="entry name" value="Lipid/polyisoprenoid-binding, YceI-like"/>
    <property type="match status" value="1"/>
</dbReference>
<name>A0A5R8Y1M9_9BACT</name>
<evidence type="ECO:0000259" key="1">
    <source>
        <dbReference type="SMART" id="SM00867"/>
    </source>
</evidence>
<evidence type="ECO:0000313" key="2">
    <source>
        <dbReference type="EMBL" id="TLP39182.1"/>
    </source>
</evidence>
<proteinExistence type="predicted"/>
<dbReference type="InterPro" id="IPR036761">
    <property type="entry name" value="TTHA0802/YceI-like_sf"/>
</dbReference>
<evidence type="ECO:0000313" key="3">
    <source>
        <dbReference type="Proteomes" id="UP000308901"/>
    </source>
</evidence>
<dbReference type="SUPFAM" id="SSF101874">
    <property type="entry name" value="YceI-like"/>
    <property type="match status" value="1"/>
</dbReference>
<dbReference type="EMBL" id="VANU01000002">
    <property type="protein sequence ID" value="TLP39182.1"/>
    <property type="molecule type" value="Genomic_DNA"/>
</dbReference>
<dbReference type="OrthoDB" id="5339432at2"/>
<dbReference type="InterPro" id="IPR007372">
    <property type="entry name" value="Lipid/polyisoprenoid-bd_YceI"/>
</dbReference>
<dbReference type="RefSeq" id="WP_138151766.1">
    <property type="nucleotide sequence ID" value="NZ_CBDDKQ010000002.1"/>
</dbReference>
<dbReference type="PANTHER" id="PTHR34406:SF1">
    <property type="entry name" value="PROTEIN YCEI"/>
    <property type="match status" value="1"/>
</dbReference>
<dbReference type="AlphaFoldDB" id="A0A5R8Y1M9"/>
<accession>A0A5R8Y1M9</accession>
<dbReference type="Pfam" id="PF04264">
    <property type="entry name" value="YceI"/>
    <property type="match status" value="1"/>
</dbReference>